<feature type="transmembrane region" description="Helical" evidence="6">
    <location>
        <begin position="7"/>
        <end position="25"/>
    </location>
</feature>
<feature type="transmembrane region" description="Helical" evidence="6">
    <location>
        <begin position="31"/>
        <end position="50"/>
    </location>
</feature>
<evidence type="ECO:0000313" key="9">
    <source>
        <dbReference type="Proteomes" id="UP000263486"/>
    </source>
</evidence>
<dbReference type="InterPro" id="IPR051461">
    <property type="entry name" value="UPF0750_membrane"/>
</dbReference>
<dbReference type="Pfam" id="PF02588">
    <property type="entry name" value="YitT_membrane"/>
    <property type="match status" value="1"/>
</dbReference>
<keyword evidence="4 6" id="KW-1133">Transmembrane helix</keyword>
<accession>A0ABX9KJF7</accession>
<dbReference type="RefSeq" id="WP_114641596.1">
    <property type="nucleotide sequence ID" value="NZ_JAACIO010000005.1"/>
</dbReference>
<sequence length="281" mass="31216">MKNIVKELGILILAAFLLAAGVYYFLAPNEIAAGGTTGIAIIIMNYFPNVNIGFLMMAMDIVLYIVGFFIIGPVFGIKTVFCSFTTSFFISMMQIYFPISAPMSHDILIQLIFGILMCGAGMALAFSHEASTGGLDIAVKIINKYFKIKIGHAVFLVDMFIILAAIKTFGVEKGMYAMLGVSMLCMSINLIMEKFNLYQQVIISSEKIKEIRSYIINIFGGKISIYYAKDGSSDCDNAIIMTVLKKREFFELKKYVDSIDENSFITAHDINEIHGNAYITK</sequence>
<keyword evidence="5 6" id="KW-0472">Membrane</keyword>
<keyword evidence="2" id="KW-1003">Cell membrane</keyword>
<feature type="transmembrane region" description="Helical" evidence="6">
    <location>
        <begin position="107"/>
        <end position="127"/>
    </location>
</feature>
<evidence type="ECO:0000256" key="1">
    <source>
        <dbReference type="ARBA" id="ARBA00004651"/>
    </source>
</evidence>
<feature type="transmembrane region" description="Helical" evidence="6">
    <location>
        <begin position="62"/>
        <end position="95"/>
    </location>
</feature>
<evidence type="ECO:0000259" key="7">
    <source>
        <dbReference type="Pfam" id="PF10035"/>
    </source>
</evidence>
<dbReference type="PANTHER" id="PTHR33545:SF9">
    <property type="entry name" value="UPF0750 MEMBRANE PROTEIN YITE"/>
    <property type="match status" value="1"/>
</dbReference>
<evidence type="ECO:0000313" key="8">
    <source>
        <dbReference type="EMBL" id="REI42218.1"/>
    </source>
</evidence>
<dbReference type="InterPro" id="IPR003740">
    <property type="entry name" value="YitT"/>
</dbReference>
<dbReference type="Gene3D" id="3.30.70.120">
    <property type="match status" value="1"/>
</dbReference>
<comment type="caution">
    <text evidence="8">The sequence shown here is derived from an EMBL/GenBank/DDBJ whole genome shotgun (WGS) entry which is preliminary data.</text>
</comment>
<dbReference type="PIRSF" id="PIRSF006483">
    <property type="entry name" value="Membrane_protein_YitT"/>
    <property type="match status" value="1"/>
</dbReference>
<evidence type="ECO:0000256" key="5">
    <source>
        <dbReference type="ARBA" id="ARBA00023136"/>
    </source>
</evidence>
<proteinExistence type="predicted"/>
<dbReference type="EMBL" id="QUAJ01000005">
    <property type="protein sequence ID" value="REI42218.1"/>
    <property type="molecule type" value="Genomic_DNA"/>
</dbReference>
<evidence type="ECO:0000256" key="2">
    <source>
        <dbReference type="ARBA" id="ARBA00022475"/>
    </source>
</evidence>
<keyword evidence="3 6" id="KW-0812">Transmembrane</keyword>
<organism evidence="8 9">
    <name type="scientific">Psychrilyobacter piezotolerans</name>
    <dbReference type="NCBI Taxonomy" id="2293438"/>
    <lineage>
        <taxon>Bacteria</taxon>
        <taxon>Fusobacteriati</taxon>
        <taxon>Fusobacteriota</taxon>
        <taxon>Fusobacteriia</taxon>
        <taxon>Fusobacteriales</taxon>
        <taxon>Fusobacteriaceae</taxon>
        <taxon>Psychrilyobacter</taxon>
    </lineage>
</organism>
<dbReference type="InterPro" id="IPR015867">
    <property type="entry name" value="N-reg_PII/ATP_PRibTrfase_C"/>
</dbReference>
<evidence type="ECO:0000256" key="4">
    <source>
        <dbReference type="ARBA" id="ARBA00022989"/>
    </source>
</evidence>
<feature type="transmembrane region" description="Helical" evidence="6">
    <location>
        <begin position="148"/>
        <end position="169"/>
    </location>
</feature>
<comment type="subcellular location">
    <subcellularLocation>
        <location evidence="1">Cell membrane</location>
        <topology evidence="1">Multi-pass membrane protein</topology>
    </subcellularLocation>
</comment>
<feature type="domain" description="DUF2179" evidence="7">
    <location>
        <begin position="224"/>
        <end position="275"/>
    </location>
</feature>
<protein>
    <submittedName>
        <fullName evidence="8">DUF2179 domain-containing protein</fullName>
    </submittedName>
</protein>
<feature type="transmembrane region" description="Helical" evidence="6">
    <location>
        <begin position="175"/>
        <end position="192"/>
    </location>
</feature>
<reference evidence="8 9" key="1">
    <citation type="submission" date="2018-08" db="EMBL/GenBank/DDBJ databases">
        <title>Draft genome sequence of Psychrilyobacter sp. strain SD5 isolated from Black Sea water.</title>
        <authorList>
            <person name="Yadav S."/>
            <person name="Villanueva L."/>
            <person name="Damste J.S.S."/>
        </authorList>
    </citation>
    <scope>NUCLEOTIDE SEQUENCE [LARGE SCALE GENOMIC DNA]</scope>
    <source>
        <strain evidence="8 9">SD5</strain>
    </source>
</reference>
<dbReference type="Proteomes" id="UP000263486">
    <property type="component" value="Unassembled WGS sequence"/>
</dbReference>
<keyword evidence="9" id="KW-1185">Reference proteome</keyword>
<dbReference type="Pfam" id="PF10035">
    <property type="entry name" value="DUF2179"/>
    <property type="match status" value="1"/>
</dbReference>
<name>A0ABX9KJF7_9FUSO</name>
<gene>
    <name evidence="8" type="ORF">DYH56_04135</name>
</gene>
<dbReference type="PANTHER" id="PTHR33545">
    <property type="entry name" value="UPF0750 MEMBRANE PROTEIN YITT-RELATED"/>
    <property type="match status" value="1"/>
</dbReference>
<evidence type="ECO:0000256" key="3">
    <source>
        <dbReference type="ARBA" id="ARBA00022692"/>
    </source>
</evidence>
<evidence type="ECO:0000256" key="6">
    <source>
        <dbReference type="SAM" id="Phobius"/>
    </source>
</evidence>
<dbReference type="InterPro" id="IPR019264">
    <property type="entry name" value="DUF2179"/>
</dbReference>